<keyword evidence="2" id="KW-1185">Reference proteome</keyword>
<sequence length="126" mass="14618">MDNQRHLKFLIFNENKNSKLGIATCANTFFSRFKGLMLKKEIKEGIIIKIPTGRNRFTSAIHTFFMLAPIDVIFLNDKKIVIDAETLEPWSFYVPTSRAKYVIELKKGMIKKSKTEIGDKISMRKM</sequence>
<dbReference type="KEGG" id="mfv:Mfer_0804"/>
<organism evidence="1 2">
    <name type="scientific">Methanothermus fervidus (strain ATCC 43054 / DSM 2088 / JCM 10308 / V24 S)</name>
    <dbReference type="NCBI Taxonomy" id="523846"/>
    <lineage>
        <taxon>Archaea</taxon>
        <taxon>Methanobacteriati</taxon>
        <taxon>Methanobacteriota</taxon>
        <taxon>Methanomada group</taxon>
        <taxon>Methanobacteria</taxon>
        <taxon>Methanobacteriales</taxon>
        <taxon>Methanothermaceae</taxon>
        <taxon>Methanothermus</taxon>
    </lineage>
</organism>
<dbReference type="InterPro" id="IPR038695">
    <property type="entry name" value="Saro_0823-like_sf"/>
</dbReference>
<name>E3GZ71_METFV</name>
<dbReference type="PANTHER" id="PTHR37953">
    <property type="entry name" value="UPF0127 PROTEIN MJ1496"/>
    <property type="match status" value="1"/>
</dbReference>
<dbReference type="EMBL" id="CP002278">
    <property type="protein sequence ID" value="ADP77603.1"/>
    <property type="molecule type" value="Genomic_DNA"/>
</dbReference>
<evidence type="ECO:0000313" key="2">
    <source>
        <dbReference type="Proteomes" id="UP000002315"/>
    </source>
</evidence>
<dbReference type="Gene3D" id="2.60.120.1140">
    <property type="entry name" value="Protein of unknown function DUF192"/>
    <property type="match status" value="1"/>
</dbReference>
<dbReference type="OrthoDB" id="64208at2157"/>
<dbReference type="PANTHER" id="PTHR37953:SF1">
    <property type="entry name" value="UPF0127 PROTEIN MJ1496"/>
    <property type="match status" value="1"/>
</dbReference>
<dbReference type="Proteomes" id="UP000002315">
    <property type="component" value="Chromosome"/>
</dbReference>
<dbReference type="AlphaFoldDB" id="E3GZ71"/>
<dbReference type="InterPro" id="IPR003795">
    <property type="entry name" value="DUF192"/>
</dbReference>
<dbReference type="STRING" id="523846.Mfer_0804"/>
<reference evidence="1 2" key="1">
    <citation type="journal article" date="2010" name="Stand. Genomic Sci.">
        <title>Complete genome sequence of Methanothermus fervidus type strain (V24S).</title>
        <authorList>
            <person name="Anderson I."/>
            <person name="Djao O.D."/>
            <person name="Misra M."/>
            <person name="Chertkov O."/>
            <person name="Nolan M."/>
            <person name="Lucas S."/>
            <person name="Lapidus A."/>
            <person name="Del Rio T.G."/>
            <person name="Tice H."/>
            <person name="Cheng J.F."/>
            <person name="Tapia R."/>
            <person name="Han C."/>
            <person name="Goodwin L."/>
            <person name="Pitluck S."/>
            <person name="Liolios K."/>
            <person name="Ivanova N."/>
            <person name="Mavromatis K."/>
            <person name="Mikhailova N."/>
            <person name="Pati A."/>
            <person name="Brambilla E."/>
            <person name="Chen A."/>
            <person name="Palaniappan K."/>
            <person name="Land M."/>
            <person name="Hauser L."/>
            <person name="Chang Y.J."/>
            <person name="Jeffries C.D."/>
            <person name="Sikorski J."/>
            <person name="Spring S."/>
            <person name="Rohde M."/>
            <person name="Eichinger K."/>
            <person name="Huber H."/>
            <person name="Wirth R."/>
            <person name="Goker M."/>
            <person name="Detter J.C."/>
            <person name="Woyke T."/>
            <person name="Bristow J."/>
            <person name="Eisen J.A."/>
            <person name="Markowitz V."/>
            <person name="Hugenholtz P."/>
            <person name="Klenk H.P."/>
            <person name="Kyrpides N.C."/>
        </authorList>
    </citation>
    <scope>NUCLEOTIDE SEQUENCE [LARGE SCALE GENOMIC DNA]</scope>
    <source>
        <strain evidence="2">ATCC 43054 / DSM 2088 / JCM 10308 / V24 S</strain>
    </source>
</reference>
<proteinExistence type="predicted"/>
<protein>
    <submittedName>
        <fullName evidence="1">Uncharacterized protein</fullName>
    </submittedName>
</protein>
<accession>E3GZ71</accession>
<dbReference type="Pfam" id="PF02643">
    <property type="entry name" value="DUF192"/>
    <property type="match status" value="1"/>
</dbReference>
<dbReference type="HOGENOM" id="CLU_097039_4_2_2"/>
<evidence type="ECO:0000313" key="1">
    <source>
        <dbReference type="EMBL" id="ADP77603.1"/>
    </source>
</evidence>
<gene>
    <name evidence="1" type="ordered locus">Mfer_0804</name>
</gene>